<accession>A0A383EGG3</accession>
<proteinExistence type="predicted"/>
<organism evidence="1">
    <name type="scientific">marine metagenome</name>
    <dbReference type="NCBI Taxonomy" id="408172"/>
    <lineage>
        <taxon>unclassified sequences</taxon>
        <taxon>metagenomes</taxon>
        <taxon>ecological metagenomes</taxon>
    </lineage>
</organism>
<dbReference type="AlphaFoldDB" id="A0A383EGG3"/>
<sequence length="48" mass="5419">MKIKDDAISPRKPEIKINIRNPAGLRFLGCLDLSFFFETSSTISSIFT</sequence>
<protein>
    <submittedName>
        <fullName evidence="1">Uncharacterized protein</fullName>
    </submittedName>
</protein>
<gene>
    <name evidence="1" type="ORF">METZ01_LOCUS508239</name>
</gene>
<feature type="non-terminal residue" evidence="1">
    <location>
        <position position="48"/>
    </location>
</feature>
<dbReference type="EMBL" id="UINC01225356">
    <property type="protein sequence ID" value="SVE55385.1"/>
    <property type="molecule type" value="Genomic_DNA"/>
</dbReference>
<evidence type="ECO:0000313" key="1">
    <source>
        <dbReference type="EMBL" id="SVE55385.1"/>
    </source>
</evidence>
<reference evidence="1" key="1">
    <citation type="submission" date="2018-05" db="EMBL/GenBank/DDBJ databases">
        <authorList>
            <person name="Lanie J.A."/>
            <person name="Ng W.-L."/>
            <person name="Kazmierczak K.M."/>
            <person name="Andrzejewski T.M."/>
            <person name="Davidsen T.M."/>
            <person name="Wayne K.J."/>
            <person name="Tettelin H."/>
            <person name="Glass J.I."/>
            <person name="Rusch D."/>
            <person name="Podicherti R."/>
            <person name="Tsui H.-C.T."/>
            <person name="Winkler M.E."/>
        </authorList>
    </citation>
    <scope>NUCLEOTIDE SEQUENCE</scope>
</reference>
<name>A0A383EGG3_9ZZZZ</name>